<proteinExistence type="inferred from homology"/>
<keyword evidence="3" id="KW-0237">DNA synthesis</keyword>
<keyword evidence="9" id="KW-0067">ATP-binding</keyword>
<keyword evidence="4" id="KW-0808">Transferase</keyword>
<dbReference type="InterPro" id="IPR027417">
    <property type="entry name" value="P-loop_NTPase"/>
</dbReference>
<protein>
    <recommendedName>
        <fullName evidence="2">thymidine kinase</fullName>
        <ecNumber evidence="2">2.7.1.21</ecNumber>
    </recommendedName>
</protein>
<dbReference type="EMBL" id="MN740880">
    <property type="protein sequence ID" value="QHU16359.1"/>
    <property type="molecule type" value="Genomic_DNA"/>
</dbReference>
<dbReference type="GO" id="GO:0004797">
    <property type="term" value="F:thymidine kinase activity"/>
    <property type="evidence" value="ECO:0007669"/>
    <property type="project" value="UniProtKB-EC"/>
</dbReference>
<dbReference type="SUPFAM" id="SSF52540">
    <property type="entry name" value="P-loop containing nucleoside triphosphate hydrolases"/>
    <property type="match status" value="1"/>
</dbReference>
<evidence type="ECO:0000256" key="8">
    <source>
        <dbReference type="ARBA" id="ARBA00022833"/>
    </source>
</evidence>
<dbReference type="InterPro" id="IPR001267">
    <property type="entry name" value="Thymidine_kinase"/>
</dbReference>
<dbReference type="PANTHER" id="PTHR11441">
    <property type="entry name" value="THYMIDINE KINASE"/>
    <property type="match status" value="1"/>
</dbReference>
<dbReference type="Gene3D" id="3.30.60.20">
    <property type="match status" value="1"/>
</dbReference>
<keyword evidence="6" id="KW-0547">Nucleotide-binding</keyword>
<comment type="catalytic activity">
    <reaction evidence="10">
        <text>thymidine + ATP = dTMP + ADP + H(+)</text>
        <dbReference type="Rhea" id="RHEA:19129"/>
        <dbReference type="ChEBI" id="CHEBI:15378"/>
        <dbReference type="ChEBI" id="CHEBI:17748"/>
        <dbReference type="ChEBI" id="CHEBI:30616"/>
        <dbReference type="ChEBI" id="CHEBI:63528"/>
        <dbReference type="ChEBI" id="CHEBI:456216"/>
        <dbReference type="EC" id="2.7.1.21"/>
    </reaction>
</comment>
<organism evidence="11">
    <name type="scientific">viral metagenome</name>
    <dbReference type="NCBI Taxonomy" id="1070528"/>
    <lineage>
        <taxon>unclassified sequences</taxon>
        <taxon>metagenomes</taxon>
        <taxon>organismal metagenomes</taxon>
    </lineage>
</organism>
<dbReference type="PIRSF" id="PIRSF035805">
    <property type="entry name" value="TK_cell"/>
    <property type="match status" value="1"/>
</dbReference>
<keyword evidence="7" id="KW-0418">Kinase</keyword>
<name>A0A6C0KFF5_9ZZZZ</name>
<accession>A0A6C0KFF5</accession>
<keyword evidence="5" id="KW-0479">Metal-binding</keyword>
<evidence type="ECO:0000256" key="5">
    <source>
        <dbReference type="ARBA" id="ARBA00022723"/>
    </source>
</evidence>
<keyword evidence="8" id="KW-0862">Zinc</keyword>
<dbReference type="Pfam" id="PF00265">
    <property type="entry name" value="TK"/>
    <property type="match status" value="1"/>
</dbReference>
<dbReference type="GO" id="GO:0071897">
    <property type="term" value="P:DNA biosynthetic process"/>
    <property type="evidence" value="ECO:0007669"/>
    <property type="project" value="UniProtKB-KW"/>
</dbReference>
<dbReference type="EC" id="2.7.1.21" evidence="2"/>
<dbReference type="SUPFAM" id="SSF57716">
    <property type="entry name" value="Glucocorticoid receptor-like (DNA-binding domain)"/>
    <property type="match status" value="1"/>
</dbReference>
<dbReference type="AlphaFoldDB" id="A0A6C0KFF5"/>
<comment type="similarity">
    <text evidence="1">Belongs to the thymidine kinase family.</text>
</comment>
<evidence type="ECO:0000313" key="11">
    <source>
        <dbReference type="EMBL" id="QHU16359.1"/>
    </source>
</evidence>
<reference evidence="11" key="1">
    <citation type="journal article" date="2020" name="Nature">
        <title>Giant virus diversity and host interactions through global metagenomics.</title>
        <authorList>
            <person name="Schulz F."/>
            <person name="Roux S."/>
            <person name="Paez-Espino D."/>
            <person name="Jungbluth S."/>
            <person name="Walsh D.A."/>
            <person name="Denef V.J."/>
            <person name="McMahon K.D."/>
            <person name="Konstantinidis K.T."/>
            <person name="Eloe-Fadrosh E.A."/>
            <person name="Kyrpides N.C."/>
            <person name="Woyke T."/>
        </authorList>
    </citation>
    <scope>NUCLEOTIDE SEQUENCE</scope>
    <source>
        <strain evidence="11">GVMAG-S-3300011013-78</strain>
    </source>
</reference>
<dbReference type="GO" id="GO:0046872">
    <property type="term" value="F:metal ion binding"/>
    <property type="evidence" value="ECO:0007669"/>
    <property type="project" value="UniProtKB-KW"/>
</dbReference>
<evidence type="ECO:0000256" key="3">
    <source>
        <dbReference type="ARBA" id="ARBA00022634"/>
    </source>
</evidence>
<evidence type="ECO:0000256" key="2">
    <source>
        <dbReference type="ARBA" id="ARBA00012118"/>
    </source>
</evidence>
<dbReference type="FunFam" id="3.40.50.300:FF:000948">
    <property type="entry name" value="Thymidine kinase"/>
    <property type="match status" value="1"/>
</dbReference>
<evidence type="ECO:0000256" key="10">
    <source>
        <dbReference type="ARBA" id="ARBA00048254"/>
    </source>
</evidence>
<dbReference type="PANTHER" id="PTHR11441:SF0">
    <property type="entry name" value="THYMIDINE KINASE, CYTOSOLIC"/>
    <property type="match status" value="1"/>
</dbReference>
<evidence type="ECO:0000256" key="1">
    <source>
        <dbReference type="ARBA" id="ARBA00007587"/>
    </source>
</evidence>
<evidence type="ECO:0000256" key="9">
    <source>
        <dbReference type="ARBA" id="ARBA00022840"/>
    </source>
</evidence>
<dbReference type="Gene3D" id="3.40.50.300">
    <property type="entry name" value="P-loop containing nucleotide triphosphate hydrolases"/>
    <property type="match status" value="1"/>
</dbReference>
<evidence type="ECO:0000256" key="6">
    <source>
        <dbReference type="ARBA" id="ARBA00022741"/>
    </source>
</evidence>
<evidence type="ECO:0000256" key="7">
    <source>
        <dbReference type="ARBA" id="ARBA00022777"/>
    </source>
</evidence>
<evidence type="ECO:0000256" key="4">
    <source>
        <dbReference type="ARBA" id="ARBA00022679"/>
    </source>
</evidence>
<sequence>MEKQYQQTGNLQVIIGPMFSGKSTYLIKQYNNYKNNGFKCCVVNYIDDNRYDESMLSTHDKMMIPCIKLRELNPILNHDCIDNHDIFFIDEGQFFHDLYDVVFKLTDIYNKIVYVSGLTGDFKREKFGKILDLIPICDNVIKLCAKCNQCQKDAHFSYRLSNEDNQKIIGFSNYIPLCRLCYNILNKNNLN</sequence>
<dbReference type="GO" id="GO:0046104">
    <property type="term" value="P:thymidine metabolic process"/>
    <property type="evidence" value="ECO:0007669"/>
    <property type="project" value="TreeGrafter"/>
</dbReference>
<dbReference type="GO" id="GO:0005524">
    <property type="term" value="F:ATP binding"/>
    <property type="evidence" value="ECO:0007669"/>
    <property type="project" value="UniProtKB-KW"/>
</dbReference>